<dbReference type="InterPro" id="IPR052723">
    <property type="entry name" value="Acyl-CoA_thioesterase_PaaI"/>
</dbReference>
<feature type="domain" description="Thioesterase" evidence="2">
    <location>
        <begin position="36"/>
        <end position="108"/>
    </location>
</feature>
<dbReference type="InterPro" id="IPR003736">
    <property type="entry name" value="PAAI_dom"/>
</dbReference>
<organism evidence="3 4">
    <name type="scientific">Hydrogenophaga taeniospiralis CCUG 15921</name>
    <dbReference type="NCBI Taxonomy" id="1281780"/>
    <lineage>
        <taxon>Bacteria</taxon>
        <taxon>Pseudomonadati</taxon>
        <taxon>Pseudomonadota</taxon>
        <taxon>Betaproteobacteria</taxon>
        <taxon>Burkholderiales</taxon>
        <taxon>Comamonadaceae</taxon>
        <taxon>Hydrogenophaga</taxon>
    </lineage>
</organism>
<accession>A0A9X4NQT6</accession>
<dbReference type="InterPro" id="IPR006683">
    <property type="entry name" value="Thioestr_dom"/>
</dbReference>
<dbReference type="Pfam" id="PF03061">
    <property type="entry name" value="4HBT"/>
    <property type="match status" value="1"/>
</dbReference>
<keyword evidence="4" id="KW-1185">Reference proteome</keyword>
<dbReference type="AlphaFoldDB" id="A0A9X4NQT6"/>
<dbReference type="PANTHER" id="PTHR42856:SF1">
    <property type="entry name" value="ACYL-COENZYME A THIOESTERASE PAAI"/>
    <property type="match status" value="1"/>
</dbReference>
<evidence type="ECO:0000259" key="2">
    <source>
        <dbReference type="Pfam" id="PF03061"/>
    </source>
</evidence>
<reference evidence="3" key="1">
    <citation type="submission" date="2013-01" db="EMBL/GenBank/DDBJ databases">
        <title>Genome draft of Hydrogenophaga taeniospiralis 2K1.</title>
        <authorList>
            <person name="Gomila M."/>
            <person name="Lalucat J."/>
        </authorList>
    </citation>
    <scope>NUCLEOTIDE SEQUENCE</scope>
    <source>
        <strain evidence="3">CCUG 15921</strain>
    </source>
</reference>
<sequence length="128" mass="13293">MELPFVNHVGVRVEQQGGGRSRCTLLVEAHHFNSAGIVHGGALFTLADTAMGAALYPTLAPGEGCATIEIKIGYFKPVVAGALVCTGEIVNRSRTVASLEACIHAGEVLVAKASGTFAVFQRKSEPAT</sequence>
<evidence type="ECO:0000313" key="3">
    <source>
        <dbReference type="EMBL" id="MDG5975998.1"/>
    </source>
</evidence>
<evidence type="ECO:0000313" key="4">
    <source>
        <dbReference type="Proteomes" id="UP001152876"/>
    </source>
</evidence>
<dbReference type="EMBL" id="AOGK01000009">
    <property type="protein sequence ID" value="MDG5975998.1"/>
    <property type="molecule type" value="Genomic_DNA"/>
</dbReference>
<dbReference type="PANTHER" id="PTHR42856">
    <property type="entry name" value="ACYL-COENZYME A THIOESTERASE PAAI"/>
    <property type="match status" value="1"/>
</dbReference>
<dbReference type="GO" id="GO:0016289">
    <property type="term" value="F:acyl-CoA hydrolase activity"/>
    <property type="evidence" value="ECO:0007669"/>
    <property type="project" value="TreeGrafter"/>
</dbReference>
<dbReference type="Proteomes" id="UP001152876">
    <property type="component" value="Unassembled WGS sequence"/>
</dbReference>
<keyword evidence="1" id="KW-0378">Hydrolase</keyword>
<evidence type="ECO:0000256" key="1">
    <source>
        <dbReference type="ARBA" id="ARBA00022801"/>
    </source>
</evidence>
<name>A0A9X4NQT6_9BURK</name>
<dbReference type="SUPFAM" id="SSF54637">
    <property type="entry name" value="Thioesterase/thiol ester dehydrase-isomerase"/>
    <property type="match status" value="1"/>
</dbReference>
<dbReference type="InterPro" id="IPR029069">
    <property type="entry name" value="HotDog_dom_sf"/>
</dbReference>
<dbReference type="NCBIfam" id="TIGR00369">
    <property type="entry name" value="unchar_dom_1"/>
    <property type="match status" value="1"/>
</dbReference>
<dbReference type="CDD" id="cd03443">
    <property type="entry name" value="PaaI_thioesterase"/>
    <property type="match status" value="1"/>
</dbReference>
<comment type="caution">
    <text evidence="3">The sequence shown here is derived from an EMBL/GenBank/DDBJ whole genome shotgun (WGS) entry which is preliminary data.</text>
</comment>
<gene>
    <name evidence="3" type="ORF">H010_12079</name>
</gene>
<protein>
    <submittedName>
        <fullName evidence="3">Thioesterase</fullName>
    </submittedName>
</protein>
<proteinExistence type="predicted"/>
<dbReference type="Gene3D" id="3.10.129.10">
    <property type="entry name" value="Hotdog Thioesterase"/>
    <property type="match status" value="1"/>
</dbReference>